<evidence type="ECO:0000313" key="1">
    <source>
        <dbReference type="EMBL" id="GAA5175571.1"/>
    </source>
</evidence>
<proteinExistence type="predicted"/>
<evidence type="ECO:0000313" key="2">
    <source>
        <dbReference type="Proteomes" id="UP001500074"/>
    </source>
</evidence>
<keyword evidence="2" id="KW-1185">Reference proteome</keyword>
<accession>A0ABP9RE85</accession>
<organism evidence="1 2">
    <name type="scientific">Modicisalibacter zincidurans</name>
    <dbReference type="NCBI Taxonomy" id="1178777"/>
    <lineage>
        <taxon>Bacteria</taxon>
        <taxon>Pseudomonadati</taxon>
        <taxon>Pseudomonadota</taxon>
        <taxon>Gammaproteobacteria</taxon>
        <taxon>Oceanospirillales</taxon>
        <taxon>Halomonadaceae</taxon>
        <taxon>Modicisalibacter</taxon>
    </lineage>
</organism>
<dbReference type="RefSeq" id="WP_328286625.1">
    <property type="nucleotide sequence ID" value="NZ_BAABKI010000020.1"/>
</dbReference>
<name>A0ABP9RE85_9GAMM</name>
<sequence length="53" mass="6084">MQRYSPAERLPRPGEQDLADRDIANAVMYAISQPQHIDVNEILVRPTPPRDEI</sequence>
<dbReference type="EMBL" id="BAABKI010000020">
    <property type="protein sequence ID" value="GAA5175571.1"/>
    <property type="molecule type" value="Genomic_DNA"/>
</dbReference>
<gene>
    <name evidence="1" type="ORF">GCM10023342_19170</name>
</gene>
<comment type="caution">
    <text evidence="1">The sequence shown here is derived from an EMBL/GenBank/DDBJ whole genome shotgun (WGS) entry which is preliminary data.</text>
</comment>
<evidence type="ECO:0008006" key="3">
    <source>
        <dbReference type="Google" id="ProtNLM"/>
    </source>
</evidence>
<reference evidence="2" key="1">
    <citation type="journal article" date="2019" name="Int. J. Syst. Evol. Microbiol.">
        <title>The Global Catalogue of Microorganisms (GCM) 10K type strain sequencing project: providing services to taxonomists for standard genome sequencing and annotation.</title>
        <authorList>
            <consortium name="The Broad Institute Genomics Platform"/>
            <consortium name="The Broad Institute Genome Sequencing Center for Infectious Disease"/>
            <person name="Wu L."/>
            <person name="Ma J."/>
        </authorList>
    </citation>
    <scope>NUCLEOTIDE SEQUENCE [LARGE SCALE GENOMIC DNA]</scope>
    <source>
        <strain evidence="2">JCM 18472</strain>
    </source>
</reference>
<dbReference type="Proteomes" id="UP001500074">
    <property type="component" value="Unassembled WGS sequence"/>
</dbReference>
<protein>
    <recommendedName>
        <fullName evidence="3">SDR family NAD(P)-dependent oxidoreductase</fullName>
    </recommendedName>
</protein>